<evidence type="ECO:0000313" key="13">
    <source>
        <dbReference type="EMBL" id="CAB5055858.1"/>
    </source>
</evidence>
<protein>
    <submittedName>
        <fullName evidence="10">Unannotated protein</fullName>
    </submittedName>
</protein>
<reference evidence="10" key="1">
    <citation type="submission" date="2020-05" db="EMBL/GenBank/DDBJ databases">
        <authorList>
            <person name="Chiriac C."/>
            <person name="Salcher M."/>
            <person name="Ghai R."/>
            <person name="Kavagutti S V."/>
        </authorList>
    </citation>
    <scope>NUCLEOTIDE SEQUENCE</scope>
</reference>
<accession>A0A6J6UCM6</accession>
<keyword evidence="4 9" id="KW-0812">Transmembrane</keyword>
<evidence type="ECO:0000313" key="12">
    <source>
        <dbReference type="EMBL" id="CAB4919831.1"/>
    </source>
</evidence>
<dbReference type="EMBL" id="CAEZZC010000017">
    <property type="protein sequence ID" value="CAB4756269.1"/>
    <property type="molecule type" value="Genomic_DNA"/>
</dbReference>
<name>A0A6J6UCM6_9ZZZZ</name>
<organism evidence="10">
    <name type="scientific">freshwater metagenome</name>
    <dbReference type="NCBI Taxonomy" id="449393"/>
    <lineage>
        <taxon>unclassified sequences</taxon>
        <taxon>metagenomes</taxon>
        <taxon>ecological metagenomes</taxon>
    </lineage>
</organism>
<gene>
    <name evidence="10" type="ORF">UFOPK2822_01153</name>
    <name evidence="11" type="ORF">UFOPK3346_00008</name>
    <name evidence="12" type="ORF">UFOPK3670_00596</name>
    <name evidence="13" type="ORF">UFOPK4308_00508</name>
</gene>
<dbReference type="GO" id="GO:0006886">
    <property type="term" value="P:intracellular protein transport"/>
    <property type="evidence" value="ECO:0007669"/>
    <property type="project" value="InterPro"/>
</dbReference>
<dbReference type="InterPro" id="IPR005807">
    <property type="entry name" value="SecE_bac"/>
</dbReference>
<comment type="subcellular location">
    <subcellularLocation>
        <location evidence="1">Membrane</location>
    </subcellularLocation>
</comment>
<dbReference type="Pfam" id="PF00584">
    <property type="entry name" value="SecE"/>
    <property type="match status" value="1"/>
</dbReference>
<evidence type="ECO:0000256" key="9">
    <source>
        <dbReference type="SAM" id="Phobius"/>
    </source>
</evidence>
<proteinExistence type="inferred from homology"/>
<dbReference type="GO" id="GO:0006605">
    <property type="term" value="P:protein targeting"/>
    <property type="evidence" value="ECO:0007669"/>
    <property type="project" value="InterPro"/>
</dbReference>
<dbReference type="HAMAP" id="MF_00422">
    <property type="entry name" value="SecE"/>
    <property type="match status" value="1"/>
</dbReference>
<dbReference type="EMBL" id="CAFBLE010000001">
    <property type="protein sequence ID" value="CAB4854952.1"/>
    <property type="molecule type" value="Genomic_DNA"/>
</dbReference>
<sequence length="75" mass="8491">MTDVVASEDAKKLGLFARIGLFYRQVVSELRKVVWPTRKQLTTYTSVVLVFVTFIIVVVSLLDLVLTKIVFLVFG</sequence>
<keyword evidence="5" id="KW-0653">Protein transport</keyword>
<dbReference type="AlphaFoldDB" id="A0A6J6UCM6"/>
<dbReference type="NCBIfam" id="TIGR00964">
    <property type="entry name" value="secE_bact"/>
    <property type="match status" value="1"/>
</dbReference>
<dbReference type="Gene3D" id="1.20.5.1030">
    <property type="entry name" value="Preprotein translocase secy subunit"/>
    <property type="match status" value="1"/>
</dbReference>
<dbReference type="PROSITE" id="PS01067">
    <property type="entry name" value="SECE_SEC61G"/>
    <property type="match status" value="1"/>
</dbReference>
<dbReference type="GO" id="GO:0008320">
    <property type="term" value="F:protein transmembrane transporter activity"/>
    <property type="evidence" value="ECO:0007669"/>
    <property type="project" value="InterPro"/>
</dbReference>
<dbReference type="GO" id="GO:0009306">
    <property type="term" value="P:protein secretion"/>
    <property type="evidence" value="ECO:0007669"/>
    <property type="project" value="InterPro"/>
</dbReference>
<keyword evidence="3" id="KW-1003">Cell membrane</keyword>
<evidence type="ECO:0000313" key="10">
    <source>
        <dbReference type="EMBL" id="CAB4756269.1"/>
    </source>
</evidence>
<dbReference type="GO" id="GO:0005886">
    <property type="term" value="C:plasma membrane"/>
    <property type="evidence" value="ECO:0007669"/>
    <property type="project" value="TreeGrafter"/>
</dbReference>
<dbReference type="GO" id="GO:0043952">
    <property type="term" value="P:protein transport by the Sec complex"/>
    <property type="evidence" value="ECO:0007669"/>
    <property type="project" value="TreeGrafter"/>
</dbReference>
<evidence type="ECO:0000256" key="4">
    <source>
        <dbReference type="ARBA" id="ARBA00022692"/>
    </source>
</evidence>
<keyword evidence="6 9" id="KW-1133">Transmembrane helix</keyword>
<keyword evidence="8 9" id="KW-0472">Membrane</keyword>
<evidence type="ECO:0000256" key="6">
    <source>
        <dbReference type="ARBA" id="ARBA00022989"/>
    </source>
</evidence>
<dbReference type="InterPro" id="IPR038379">
    <property type="entry name" value="SecE_sf"/>
</dbReference>
<dbReference type="EMBL" id="CAFBMV010000003">
    <property type="protein sequence ID" value="CAB4919831.1"/>
    <property type="molecule type" value="Genomic_DNA"/>
</dbReference>
<evidence type="ECO:0000256" key="8">
    <source>
        <dbReference type="ARBA" id="ARBA00023136"/>
    </source>
</evidence>
<dbReference type="PANTHER" id="PTHR33910">
    <property type="entry name" value="PROTEIN TRANSLOCASE SUBUNIT SECE"/>
    <property type="match status" value="1"/>
</dbReference>
<keyword evidence="2" id="KW-0813">Transport</keyword>
<evidence type="ECO:0000256" key="1">
    <source>
        <dbReference type="ARBA" id="ARBA00004370"/>
    </source>
</evidence>
<dbReference type="PANTHER" id="PTHR33910:SF1">
    <property type="entry name" value="PROTEIN TRANSLOCASE SUBUNIT SECE"/>
    <property type="match status" value="1"/>
</dbReference>
<keyword evidence="7" id="KW-0811">Translocation</keyword>
<dbReference type="InterPro" id="IPR001901">
    <property type="entry name" value="Translocase_SecE/Sec61-g"/>
</dbReference>
<evidence type="ECO:0000313" key="11">
    <source>
        <dbReference type="EMBL" id="CAB4854952.1"/>
    </source>
</evidence>
<evidence type="ECO:0000256" key="3">
    <source>
        <dbReference type="ARBA" id="ARBA00022475"/>
    </source>
</evidence>
<evidence type="ECO:0000256" key="5">
    <source>
        <dbReference type="ARBA" id="ARBA00022927"/>
    </source>
</evidence>
<evidence type="ECO:0000256" key="7">
    <source>
        <dbReference type="ARBA" id="ARBA00023010"/>
    </source>
</evidence>
<evidence type="ECO:0000256" key="2">
    <source>
        <dbReference type="ARBA" id="ARBA00022448"/>
    </source>
</evidence>
<dbReference type="EMBL" id="CAFBQL010000003">
    <property type="protein sequence ID" value="CAB5055858.1"/>
    <property type="molecule type" value="Genomic_DNA"/>
</dbReference>
<feature type="transmembrane region" description="Helical" evidence="9">
    <location>
        <begin position="47"/>
        <end position="74"/>
    </location>
</feature>